<dbReference type="Proteomes" id="UP000307808">
    <property type="component" value="Unassembled WGS sequence"/>
</dbReference>
<name>A0A4U2YSM1_9ACTN</name>
<sequence>MTHDIAAPTPASDTTPSSLRPRSRGLRSVALAAGVLALVAAAAWFAWLGWDREYYVVDGEQQGPYRAWQVVGCGLTIVVASVLAQWWTRSGWAIPLLAAAATVGFAIPWGVDAAMTDDSGLFVVGLIFLVVGAGAGLTVLLAVTYAVQRATGSLARRS</sequence>
<dbReference type="OrthoDB" id="3789719at2"/>
<reference evidence="3 4" key="1">
    <citation type="submission" date="2019-04" db="EMBL/GenBank/DDBJ databases">
        <authorList>
            <person name="Dong K."/>
        </authorList>
    </citation>
    <scope>NUCLEOTIDE SEQUENCE [LARGE SCALE GENOMIC DNA]</scope>
    <source>
        <strain evidence="4">dk3543</strain>
    </source>
</reference>
<keyword evidence="2" id="KW-0472">Membrane</keyword>
<evidence type="ECO:0000313" key="4">
    <source>
        <dbReference type="Proteomes" id="UP000307808"/>
    </source>
</evidence>
<dbReference type="AlphaFoldDB" id="A0A4U2YSM1"/>
<feature type="transmembrane region" description="Helical" evidence="2">
    <location>
        <begin position="91"/>
        <end position="109"/>
    </location>
</feature>
<proteinExistence type="predicted"/>
<keyword evidence="2" id="KW-0812">Transmembrane</keyword>
<accession>A0A4U2YSM1</accession>
<evidence type="ECO:0000256" key="2">
    <source>
        <dbReference type="SAM" id="Phobius"/>
    </source>
</evidence>
<feature type="transmembrane region" description="Helical" evidence="2">
    <location>
        <begin position="29"/>
        <end position="47"/>
    </location>
</feature>
<dbReference type="RefSeq" id="WP_137064087.1">
    <property type="nucleotide sequence ID" value="NZ_CP040748.1"/>
</dbReference>
<comment type="caution">
    <text evidence="3">The sequence shown here is derived from an EMBL/GenBank/DDBJ whole genome shotgun (WGS) entry which is preliminary data.</text>
</comment>
<keyword evidence="4" id="KW-1185">Reference proteome</keyword>
<feature type="transmembrane region" description="Helical" evidence="2">
    <location>
        <begin position="67"/>
        <end position="84"/>
    </location>
</feature>
<feature type="region of interest" description="Disordered" evidence="1">
    <location>
        <begin position="1"/>
        <end position="22"/>
    </location>
</feature>
<keyword evidence="2" id="KW-1133">Transmembrane helix</keyword>
<evidence type="ECO:0000313" key="3">
    <source>
        <dbReference type="EMBL" id="TKI63622.1"/>
    </source>
</evidence>
<protein>
    <submittedName>
        <fullName evidence="3">Uncharacterized protein</fullName>
    </submittedName>
</protein>
<organism evidence="3 4">
    <name type="scientific">Nocardioides jishulii</name>
    <dbReference type="NCBI Taxonomy" id="2575440"/>
    <lineage>
        <taxon>Bacteria</taxon>
        <taxon>Bacillati</taxon>
        <taxon>Actinomycetota</taxon>
        <taxon>Actinomycetes</taxon>
        <taxon>Propionibacteriales</taxon>
        <taxon>Nocardioidaceae</taxon>
        <taxon>Nocardioides</taxon>
    </lineage>
</organism>
<dbReference type="EMBL" id="SZPY01000001">
    <property type="protein sequence ID" value="TKI63622.1"/>
    <property type="molecule type" value="Genomic_DNA"/>
</dbReference>
<gene>
    <name evidence="3" type="ORF">FC770_00015</name>
</gene>
<evidence type="ECO:0000256" key="1">
    <source>
        <dbReference type="SAM" id="MobiDB-lite"/>
    </source>
</evidence>
<feature type="transmembrane region" description="Helical" evidence="2">
    <location>
        <begin position="121"/>
        <end position="147"/>
    </location>
</feature>